<evidence type="ECO:0000313" key="3">
    <source>
        <dbReference type="Proteomes" id="UP000235145"/>
    </source>
</evidence>
<dbReference type="Proteomes" id="UP000235145">
    <property type="component" value="Unassembled WGS sequence"/>
</dbReference>
<keyword evidence="1" id="KW-0472">Membrane</keyword>
<comment type="caution">
    <text evidence="2">The sequence shown here is derived from an EMBL/GenBank/DDBJ whole genome shotgun (WGS) entry which is preliminary data.</text>
</comment>
<proteinExistence type="predicted"/>
<evidence type="ECO:0000313" key="2">
    <source>
        <dbReference type="EMBL" id="KAJ0205978.1"/>
    </source>
</evidence>
<feature type="transmembrane region" description="Helical" evidence="1">
    <location>
        <begin position="50"/>
        <end position="72"/>
    </location>
</feature>
<protein>
    <submittedName>
        <fullName evidence="2">Uncharacterized protein</fullName>
    </submittedName>
</protein>
<keyword evidence="1" id="KW-1133">Transmembrane helix</keyword>
<accession>A0A9R1VH19</accession>
<organism evidence="2 3">
    <name type="scientific">Lactuca sativa</name>
    <name type="common">Garden lettuce</name>
    <dbReference type="NCBI Taxonomy" id="4236"/>
    <lineage>
        <taxon>Eukaryota</taxon>
        <taxon>Viridiplantae</taxon>
        <taxon>Streptophyta</taxon>
        <taxon>Embryophyta</taxon>
        <taxon>Tracheophyta</taxon>
        <taxon>Spermatophyta</taxon>
        <taxon>Magnoliopsida</taxon>
        <taxon>eudicotyledons</taxon>
        <taxon>Gunneridae</taxon>
        <taxon>Pentapetalae</taxon>
        <taxon>asterids</taxon>
        <taxon>campanulids</taxon>
        <taxon>Asterales</taxon>
        <taxon>Asteraceae</taxon>
        <taxon>Cichorioideae</taxon>
        <taxon>Cichorieae</taxon>
        <taxon>Lactucinae</taxon>
        <taxon>Lactuca</taxon>
    </lineage>
</organism>
<evidence type="ECO:0000256" key="1">
    <source>
        <dbReference type="SAM" id="Phobius"/>
    </source>
</evidence>
<keyword evidence="3" id="KW-1185">Reference proteome</keyword>
<dbReference type="AlphaFoldDB" id="A0A9R1VH19"/>
<dbReference type="EMBL" id="NBSK02000005">
    <property type="protein sequence ID" value="KAJ0205978.1"/>
    <property type="molecule type" value="Genomic_DNA"/>
</dbReference>
<sequence>MFLSFFRYVVPYNNMLLKQYQVHMNIEWCNQLGWINNINKITTVMKLSTFTIVVIFLLMRHAGYFLGMIFIIEHLRLKGRRFTLKTNNLLC</sequence>
<keyword evidence="1" id="KW-0812">Transmembrane</keyword>
<name>A0A9R1VH19_LACSA</name>
<reference evidence="2 3" key="1">
    <citation type="journal article" date="2017" name="Nat. Commun.">
        <title>Genome assembly with in vitro proximity ligation data and whole-genome triplication in lettuce.</title>
        <authorList>
            <person name="Reyes-Chin-Wo S."/>
            <person name="Wang Z."/>
            <person name="Yang X."/>
            <person name="Kozik A."/>
            <person name="Arikit S."/>
            <person name="Song C."/>
            <person name="Xia L."/>
            <person name="Froenicke L."/>
            <person name="Lavelle D.O."/>
            <person name="Truco M.J."/>
            <person name="Xia R."/>
            <person name="Zhu S."/>
            <person name="Xu C."/>
            <person name="Xu H."/>
            <person name="Xu X."/>
            <person name="Cox K."/>
            <person name="Korf I."/>
            <person name="Meyers B.C."/>
            <person name="Michelmore R.W."/>
        </authorList>
    </citation>
    <scope>NUCLEOTIDE SEQUENCE [LARGE SCALE GENOMIC DNA]</scope>
    <source>
        <strain evidence="3">cv. Salinas</strain>
        <tissue evidence="2">Seedlings</tissue>
    </source>
</reference>
<gene>
    <name evidence="2" type="ORF">LSAT_V11C500296750</name>
</gene>